<keyword evidence="1" id="KW-0472">Membrane</keyword>
<keyword evidence="1 2" id="KW-0934">Plastid</keyword>
<evidence type="ECO:0000256" key="1">
    <source>
        <dbReference type="RuleBase" id="RU364085"/>
    </source>
</evidence>
<dbReference type="Pfam" id="PF05758">
    <property type="entry name" value="Ycf1"/>
    <property type="match status" value="3"/>
</dbReference>
<dbReference type="PANTHER" id="PTHR33163:SF40">
    <property type="entry name" value="PROTEIN TIC 214"/>
    <property type="match status" value="1"/>
</dbReference>
<keyword evidence="1" id="KW-0813">Transport</keyword>
<evidence type="ECO:0000313" key="2">
    <source>
        <dbReference type="EMBL" id="QWW93245.1"/>
    </source>
</evidence>
<dbReference type="GO" id="GO:0015031">
    <property type="term" value="P:protein transport"/>
    <property type="evidence" value="ECO:0007669"/>
    <property type="project" value="UniProtKB-KW"/>
</dbReference>
<feature type="transmembrane region" description="Helical" evidence="1">
    <location>
        <begin position="86"/>
        <end position="106"/>
    </location>
</feature>
<keyword evidence="1 2" id="KW-0150">Chloroplast</keyword>
<reference evidence="2" key="1">
    <citation type="journal article" date="2021" name="ACS Synth. Biol.">
        <title>Construction of DNA Tools for Hyperexpression in Marchantia Chloroplasts.</title>
        <authorList>
            <person name="Frangedakis E."/>
            <person name="Guzman-Chavez F."/>
            <person name="Rebmann M."/>
            <person name="Markel K."/>
            <person name="Yu Y."/>
            <person name="Perraki A."/>
            <person name="Tse S.W."/>
            <person name="Liu Y."/>
            <person name="Rever J."/>
            <person name="Sauret-Gueto S."/>
            <person name="Goffinet B."/>
            <person name="Schneider H."/>
            <person name="Haseloff J."/>
        </authorList>
    </citation>
    <scope>NUCLEOTIDE SEQUENCE</scope>
</reference>
<protein>
    <recommendedName>
        <fullName evidence="1">Protein TIC 214</fullName>
    </recommendedName>
    <alternativeName>
        <fullName evidence="1">Translocon at the inner envelope membrane of chloroplasts 214</fullName>
    </alternativeName>
</protein>
<comment type="subcellular location">
    <subcellularLocation>
        <location evidence="1">Plastid</location>
        <location evidence="1">Chloroplast inner membrane</location>
    </subcellularLocation>
</comment>
<dbReference type="PANTHER" id="PTHR33163">
    <property type="entry name" value="PROTEIN TIC 214-RELATED"/>
    <property type="match status" value="1"/>
</dbReference>
<comment type="subunit">
    <text evidence="1">Part of the Tic complex.</text>
</comment>
<sequence>MITSIPLLLSVLWVPILSWINFSSTFILFGIYYGFITTLPIGPSQLLSIRAFLLEGNLSGIAAVSGLITGQFLIFLSIYYSPLYVILIKPHFFTLLVLPYILFYWYKIKDLIDYQSLKPITFIKDTRILKVFLDSLIFQLFNPVILSSPVLTRLLNIFLFRYSNNIIFLLSSLFGWCFGQFLFVNLGKLLLFRIESDSPILYLLVKRIIYRTFSIIILSFSLLHLGRAPLPFITKKLNDNLQFNLSKSEEPLVLTKSWPTIFFDYHRWNRPLRYIENSRFSSQSPIKKKVSQYFFNISLSDGKPRLSFTYLPSLYSFENNLQLNNLKNLSSNECYEKWIKTKKKKQLEIYKEFKNRFEFLDKGFFLEEIIEKKNILSTFDGNIFTKISDPLLIKQCDKTMIISKSPWLLTEKSYKLTKTQKISNFSKKDNKLKNWISNQCQELDTKNGILPWEPLTQDAKRILSLLINKSKKTKIDTNFKQINFFDENTTSLLNKQNISSIENTRKKITRKSNLNWELIFNLSPRQKILFFNSLQKDKWNTLKISWKNLFLGDFTQLKNIPFLLKKIVKIDKKSQFQEINKEIPRWTSKLKNDKFDVIAIGVTDIRQRKVKNLGYLIKGKDKRRKIIRRFSQQSDFRRKLVKGSMRARRRKTLVWKIFQLKINSPFFLRIIEKPTFLKTSLNVQNILKVKPSFQNILEKKQKESLNQKALFIKRTKADRFAIANRWDFPLAQWGRSWLLLIQSHLRKYVILPVLIIVKNVIRLLLFQIPEWNQDWCEWNKEIHIRCTYDGTEVSEKELPEQWLRDGLQIKILYPFYLKPWHTIKNTRNFPNIKKDKFNYCYLTAWGFQTNLPFGNIKKQPSFWKPIKKKLKKNIFSKPYKILKNISTKKKLCKIFHINNSKNFEIQKTKYSKNLEFNKKNIEINKLNNKNLNSLSIEIPTNEVFSKNSEYKTLIYINNLKTLIKKKYIYINKNLNKKRKNFNFNTNLTNLKQKTIKFYKKNVQLIRKLPKIFYINIQKINIILKINRKKFINNINNVKKK</sequence>
<comment type="function">
    <text evidence="1">Involved in protein precursor import into chloroplasts. May be part of an intermediate translocation complex acting as a protein-conducting channel at the inner envelope.</text>
</comment>
<feature type="transmembrane region" description="Helical" evidence="1">
    <location>
        <begin position="56"/>
        <end position="80"/>
    </location>
</feature>
<keyword evidence="1" id="KW-1001">Plastid inner membrane</keyword>
<keyword evidence="1" id="KW-0653">Protein transport</keyword>
<keyword evidence="1" id="KW-0812">Transmembrane</keyword>
<dbReference type="GO" id="GO:0009706">
    <property type="term" value="C:chloroplast inner membrane"/>
    <property type="evidence" value="ECO:0007669"/>
    <property type="project" value="UniProtKB-SubCell"/>
</dbReference>
<dbReference type="EMBL" id="MW429511">
    <property type="protein sequence ID" value="QWW93245.1"/>
    <property type="molecule type" value="Genomic_DNA"/>
</dbReference>
<geneLocation type="chloroplast" evidence="2"/>
<comment type="similarity">
    <text evidence="1">Belongs to the TIC214 family.</text>
</comment>
<accession>A0A8F3BDY8</accession>
<dbReference type="AlphaFoldDB" id="A0A8F3BDY8"/>
<keyword evidence="1" id="KW-1133">Transmembrane helix</keyword>
<feature type="transmembrane region" description="Helical" evidence="1">
    <location>
        <begin position="166"/>
        <end position="187"/>
    </location>
</feature>
<feature type="transmembrane region" description="Helical" evidence="1">
    <location>
        <begin position="127"/>
        <end position="146"/>
    </location>
</feature>
<dbReference type="InterPro" id="IPR008896">
    <property type="entry name" value="TIC214"/>
</dbReference>
<name>A0A8F3BDY8_9MARC</name>
<feature type="transmembrane region" description="Helical" evidence="1">
    <location>
        <begin position="12"/>
        <end position="35"/>
    </location>
</feature>
<feature type="transmembrane region" description="Helical" evidence="1">
    <location>
        <begin position="208"/>
        <end position="226"/>
    </location>
</feature>
<organism evidence="2">
    <name type="scientific">Lunularia cruciata</name>
    <dbReference type="NCBI Taxonomy" id="56931"/>
    <lineage>
        <taxon>Eukaryota</taxon>
        <taxon>Viridiplantae</taxon>
        <taxon>Streptophyta</taxon>
        <taxon>Embryophyta</taxon>
        <taxon>Marchantiophyta</taxon>
        <taxon>Marchantiopsida</taxon>
        <taxon>Marchantiidae</taxon>
        <taxon>Lunulariales</taxon>
        <taxon>Lunulariaceae</taxon>
        <taxon>Lunularia</taxon>
    </lineage>
</organism>
<proteinExistence type="inferred from homology"/>
<gene>
    <name evidence="2" type="primary">ycf1</name>
    <name evidence="1" type="synonym">TIC214</name>
</gene>